<accession>A0A8H7UH73</accession>
<keyword evidence="1 2" id="KW-0175">Coiled coil</keyword>
<reference evidence="4" key="1">
    <citation type="submission" date="2020-12" db="EMBL/GenBank/DDBJ databases">
        <title>Metabolic potential, ecology and presence of endohyphal bacteria is reflected in genomic diversity of Mucoromycotina.</title>
        <authorList>
            <person name="Muszewska A."/>
            <person name="Okrasinska A."/>
            <person name="Steczkiewicz K."/>
            <person name="Drgas O."/>
            <person name="Orlowska M."/>
            <person name="Perlinska-Lenart U."/>
            <person name="Aleksandrzak-Piekarczyk T."/>
            <person name="Szatraj K."/>
            <person name="Zielenkiewicz U."/>
            <person name="Pilsyk S."/>
            <person name="Malc E."/>
            <person name="Mieczkowski P."/>
            <person name="Kruszewska J.S."/>
            <person name="Biernat P."/>
            <person name="Pawlowska J."/>
        </authorList>
    </citation>
    <scope>NUCLEOTIDE SEQUENCE</scope>
    <source>
        <strain evidence="4">WA0000051536</strain>
    </source>
</reference>
<dbReference type="Proteomes" id="UP000612746">
    <property type="component" value="Unassembled WGS sequence"/>
</dbReference>
<feature type="region of interest" description="Disordered" evidence="3">
    <location>
        <begin position="148"/>
        <end position="167"/>
    </location>
</feature>
<feature type="compositionally biased region" description="Polar residues" evidence="3">
    <location>
        <begin position="349"/>
        <end position="363"/>
    </location>
</feature>
<feature type="coiled-coil region" evidence="2">
    <location>
        <begin position="215"/>
        <end position="277"/>
    </location>
</feature>
<dbReference type="GO" id="GO:0006887">
    <property type="term" value="P:exocytosis"/>
    <property type="evidence" value="ECO:0007669"/>
    <property type="project" value="TreeGrafter"/>
</dbReference>
<evidence type="ECO:0000256" key="2">
    <source>
        <dbReference type="SAM" id="Coils"/>
    </source>
</evidence>
<dbReference type="InterPro" id="IPR040351">
    <property type="entry name" value="RAB3IL/RAB3IP/Sec2"/>
</dbReference>
<feature type="region of interest" description="Disordered" evidence="3">
    <location>
        <begin position="333"/>
        <end position="363"/>
    </location>
</feature>
<dbReference type="OrthoDB" id="5560525at2759"/>
<dbReference type="Pfam" id="PF25555">
    <property type="entry name" value="RAB3A-like_C"/>
    <property type="match status" value="1"/>
</dbReference>
<dbReference type="CDD" id="cd21044">
    <property type="entry name" value="Rab11BD_RAB3IP_like"/>
    <property type="match status" value="1"/>
</dbReference>
<dbReference type="GO" id="GO:0051286">
    <property type="term" value="C:cell tip"/>
    <property type="evidence" value="ECO:0007669"/>
    <property type="project" value="TreeGrafter"/>
</dbReference>
<evidence type="ECO:0000256" key="1">
    <source>
        <dbReference type="ARBA" id="ARBA00023054"/>
    </source>
</evidence>
<feature type="compositionally biased region" description="Low complexity" evidence="3">
    <location>
        <begin position="183"/>
        <end position="194"/>
    </location>
</feature>
<proteinExistence type="predicted"/>
<keyword evidence="5" id="KW-1185">Reference proteome</keyword>
<evidence type="ECO:0000256" key="3">
    <source>
        <dbReference type="SAM" id="MobiDB-lite"/>
    </source>
</evidence>
<dbReference type="Gene3D" id="6.10.140.910">
    <property type="match status" value="1"/>
</dbReference>
<protein>
    <submittedName>
        <fullName evidence="4">Uncharacterized protein</fullName>
    </submittedName>
</protein>
<dbReference type="AlphaFoldDB" id="A0A8H7UH73"/>
<evidence type="ECO:0000313" key="5">
    <source>
        <dbReference type="Proteomes" id="UP000612746"/>
    </source>
</evidence>
<organism evidence="4 5">
    <name type="scientific">Umbelopsis vinacea</name>
    <dbReference type="NCBI Taxonomy" id="44442"/>
    <lineage>
        <taxon>Eukaryota</taxon>
        <taxon>Fungi</taxon>
        <taxon>Fungi incertae sedis</taxon>
        <taxon>Mucoromycota</taxon>
        <taxon>Mucoromycotina</taxon>
        <taxon>Umbelopsidomycetes</taxon>
        <taxon>Umbelopsidales</taxon>
        <taxon>Umbelopsidaceae</taxon>
        <taxon>Umbelopsis</taxon>
    </lineage>
</organism>
<sequence length="639" mass="72752">MKDDLEPLSSELLIADLTDADDTDSKHSDNAGFEEDVLPFLLQAQDIVMKLESRVMELEEDLFTIHSKYEYDRSNWMIGLSQKDEYIEYLTQRLQKLEYSSRQAIVLLSEAEKEEPKDMDMDTSKDEDISNKVSLSLSYLRQAQQINDGGNRHTISEDCEEEEEELKTVVNGDALEMNLDAGTSNQQDTTSNNDTTDHRNSQSIKRRPTSFCPNCKQLLEQLDHHIEEKAFLKRDLKHLAADLAQEQQTRANVAHAKENLESDVDELGRSLLRILNQIIMDEAEEHESLLRLNRQNVNILNGIVQAWDVRHHRLVDMKNLIFELDSAIQQSSQVSGVPEPAEVDVNAPQGENGTQYKESSPRSSSISDQFEELLHSVSDNYVHVDGRIFNEFTDHLKSLAEASKTENQAIPPTPFMKRIMREDIDPCLFADASGTSWWRSSWFRKKLIDNIATGRCEIQQWRADKEPSMTATSIPSPRMSQRASQFLSSRHLPPKTKCASCGRTRVCEFRMRLQPSYSVADPSQTSSLPWLPIDRFCRDRLVAVCDFYGFFSYLKQGLMLNVPVLSLFKQCMQHLRKMAVARVGSIGLFEPDRIKEIERPSRKNRESVVLDHAGSDSGSSVSISELTGIAGPRQIVIVH</sequence>
<dbReference type="EMBL" id="JAEPRA010000008">
    <property type="protein sequence ID" value="KAG2181597.1"/>
    <property type="molecule type" value="Genomic_DNA"/>
</dbReference>
<name>A0A8H7UH73_9FUNG</name>
<gene>
    <name evidence="4" type="ORF">INT44_008412</name>
</gene>
<dbReference type="PANTHER" id="PTHR14430:SF0">
    <property type="entry name" value="SEC2P DOMAIN-CONTAINING PROTEIN"/>
    <property type="match status" value="1"/>
</dbReference>
<dbReference type="SUPFAM" id="SSF144284">
    <property type="entry name" value="Sec2 N-terminal region"/>
    <property type="match status" value="1"/>
</dbReference>
<dbReference type="GO" id="GO:0070319">
    <property type="term" value="C:Golgi to plasma membrane transport vesicle"/>
    <property type="evidence" value="ECO:0007669"/>
    <property type="project" value="TreeGrafter"/>
</dbReference>
<feature type="region of interest" description="Disordered" evidence="3">
    <location>
        <begin position="182"/>
        <end position="207"/>
    </location>
</feature>
<dbReference type="PANTHER" id="PTHR14430">
    <property type="entry name" value="RABIN3-RELATED"/>
    <property type="match status" value="1"/>
</dbReference>
<evidence type="ECO:0000313" key="4">
    <source>
        <dbReference type="EMBL" id="KAG2181597.1"/>
    </source>
</evidence>
<comment type="caution">
    <text evidence="4">The sequence shown here is derived from an EMBL/GenBank/DDBJ whole genome shotgun (WGS) entry which is preliminary data.</text>
</comment>
<dbReference type="GO" id="GO:0005085">
    <property type="term" value="F:guanyl-nucleotide exchange factor activity"/>
    <property type="evidence" value="ECO:0007669"/>
    <property type="project" value="InterPro"/>
</dbReference>